<keyword evidence="1" id="KW-1133">Transmembrane helix</keyword>
<keyword evidence="3" id="KW-1185">Reference proteome</keyword>
<feature type="transmembrane region" description="Helical" evidence="1">
    <location>
        <begin position="68"/>
        <end position="86"/>
    </location>
</feature>
<organism evidence="2 3">
    <name type="scientific">Actinokineospora bangkokensis</name>
    <dbReference type="NCBI Taxonomy" id="1193682"/>
    <lineage>
        <taxon>Bacteria</taxon>
        <taxon>Bacillati</taxon>
        <taxon>Actinomycetota</taxon>
        <taxon>Actinomycetes</taxon>
        <taxon>Pseudonocardiales</taxon>
        <taxon>Pseudonocardiaceae</taxon>
        <taxon>Actinokineospora</taxon>
    </lineage>
</organism>
<dbReference type="AlphaFoldDB" id="A0A1Q9LQX0"/>
<evidence type="ECO:0000256" key="1">
    <source>
        <dbReference type="SAM" id="Phobius"/>
    </source>
</evidence>
<dbReference type="PANTHER" id="PTHR33802">
    <property type="entry name" value="SI:CH211-161H7.5-RELATED"/>
    <property type="match status" value="1"/>
</dbReference>
<reference evidence="2 3" key="1">
    <citation type="submission" date="2016-10" db="EMBL/GenBank/DDBJ databases">
        <title>The Draft Genome Sequence of Actinokineospora bangkokensis 44EHWT reveals the biosynthetic pathway of antifungal compounds Thailandins with unusual extender unit butylmalonyl-CoA.</title>
        <authorList>
            <person name="Greule A."/>
            <person name="Intra B."/>
            <person name="Flemming S."/>
            <person name="Rommel M.G."/>
            <person name="Panbangred W."/>
            <person name="Bechthold A."/>
        </authorList>
    </citation>
    <scope>NUCLEOTIDE SEQUENCE [LARGE SCALE GENOMIC DNA]</scope>
    <source>
        <strain evidence="2 3">44EHW</strain>
    </source>
</reference>
<dbReference type="Proteomes" id="UP000186040">
    <property type="component" value="Unassembled WGS sequence"/>
</dbReference>
<feature type="transmembrane region" description="Helical" evidence="1">
    <location>
        <begin position="215"/>
        <end position="237"/>
    </location>
</feature>
<feature type="transmembrane region" description="Helical" evidence="1">
    <location>
        <begin position="160"/>
        <end position="182"/>
    </location>
</feature>
<proteinExistence type="predicted"/>
<evidence type="ECO:0000313" key="2">
    <source>
        <dbReference type="EMBL" id="OLR94394.1"/>
    </source>
</evidence>
<feature type="transmembrane region" description="Helical" evidence="1">
    <location>
        <begin position="92"/>
        <end position="111"/>
    </location>
</feature>
<keyword evidence="1" id="KW-0472">Membrane</keyword>
<evidence type="ECO:0000313" key="3">
    <source>
        <dbReference type="Proteomes" id="UP000186040"/>
    </source>
</evidence>
<name>A0A1Q9LQX0_9PSEU</name>
<dbReference type="STRING" id="1193682.BJP25_11575"/>
<dbReference type="PANTHER" id="PTHR33802:SF1">
    <property type="entry name" value="XK-RELATED PROTEIN"/>
    <property type="match status" value="1"/>
</dbReference>
<protein>
    <recommendedName>
        <fullName evidence="4">Tryptophan-rich sensory protein</fullName>
    </recommendedName>
</protein>
<evidence type="ECO:0008006" key="4">
    <source>
        <dbReference type="Google" id="ProtNLM"/>
    </source>
</evidence>
<feature type="transmembrane region" description="Helical" evidence="1">
    <location>
        <begin position="189"/>
        <end position="209"/>
    </location>
</feature>
<keyword evidence="1" id="KW-0812">Transmembrane</keyword>
<feature type="transmembrane region" description="Helical" evidence="1">
    <location>
        <begin position="35"/>
        <end position="56"/>
    </location>
</feature>
<gene>
    <name evidence="2" type="ORF">BJP25_11575</name>
</gene>
<feature type="transmembrane region" description="Helical" evidence="1">
    <location>
        <begin position="123"/>
        <end position="148"/>
    </location>
</feature>
<dbReference type="EMBL" id="MKQR01000007">
    <property type="protein sequence ID" value="OLR94394.1"/>
    <property type="molecule type" value="Genomic_DNA"/>
</dbReference>
<accession>A0A1Q9LQX0</accession>
<sequence length="243" mass="24418">MVLLAAIAQVVTSSFFGQSVGGVAREDVSAILPAGYAFAIWGLIFLVSLVAAAVSLRPSVMGRPALRASGWLIAVAYACNAVWVLLFPQRLFTLAQVVIVVGAVTAVLALVRLQAAADPRDRPVGGLVGTAHGLVAGWLTAATFVGFANTLVSTGLSGSGQAGAVPGIVLLLVATAVAVAVVRSSSRGPVAGTVAYAAAVAWGLIAIVVEQWGVVTSAALTALVLAVAIVGYAAVAVRRHRTA</sequence>
<comment type="caution">
    <text evidence="2">The sequence shown here is derived from an EMBL/GenBank/DDBJ whole genome shotgun (WGS) entry which is preliminary data.</text>
</comment>